<dbReference type="AlphaFoldDB" id="A0A392P9A1"/>
<dbReference type="InterPro" id="IPR001662">
    <property type="entry name" value="EF1B_G_C"/>
</dbReference>
<keyword evidence="4" id="KW-1185">Reference proteome</keyword>
<dbReference type="InterPro" id="IPR044628">
    <property type="entry name" value="EF-1-gamma_plant"/>
</dbReference>
<feature type="domain" description="EF-1-gamma C-terminal" evidence="2">
    <location>
        <begin position="1"/>
        <end position="82"/>
    </location>
</feature>
<dbReference type="Gene3D" id="3.30.70.1010">
    <property type="entry name" value="Translation elongation factor EF1B, gamma chain, conserved domain"/>
    <property type="match status" value="1"/>
</dbReference>
<protein>
    <submittedName>
        <fullName evidence="3">Elongation factor 1-gamma-like</fullName>
    </submittedName>
</protein>
<dbReference type="PANTHER" id="PTHR44372:SF13">
    <property type="entry name" value="ELONGATION FACTOR 1-GAMMA 1-RELATED"/>
    <property type="match status" value="1"/>
</dbReference>
<dbReference type="GO" id="GO:0004364">
    <property type="term" value="F:glutathione transferase activity"/>
    <property type="evidence" value="ECO:0007669"/>
    <property type="project" value="InterPro"/>
</dbReference>
<dbReference type="EMBL" id="LXQA010067457">
    <property type="protein sequence ID" value="MCI08010.1"/>
    <property type="molecule type" value="Genomic_DNA"/>
</dbReference>
<keyword evidence="1" id="KW-0648">Protein biosynthesis</keyword>
<evidence type="ECO:0000313" key="4">
    <source>
        <dbReference type="Proteomes" id="UP000265520"/>
    </source>
</evidence>
<proteinExistence type="predicted"/>
<accession>A0A392P9A1</accession>
<comment type="caution">
    <text evidence="3">The sequence shown here is derived from an EMBL/GenBank/DDBJ whole genome shotgun (WGS) entry which is preliminary data.</text>
</comment>
<dbReference type="Proteomes" id="UP000265520">
    <property type="component" value="Unassembled WGS sequence"/>
</dbReference>
<dbReference type="SUPFAM" id="SSF89942">
    <property type="entry name" value="eEF1-gamma domain"/>
    <property type="match status" value="1"/>
</dbReference>
<sequence>MEVDVDCNYAFGKMFLIGSQPPFKVKGLWLFHGQEISRFIIDDYEWKKVDISDKAQEMLVNQIIEGIQLFEGEPVLYDKFFN</sequence>
<dbReference type="PROSITE" id="PS50040">
    <property type="entry name" value="EF1G_C"/>
    <property type="match status" value="1"/>
</dbReference>
<dbReference type="GO" id="GO:0003746">
    <property type="term" value="F:translation elongation factor activity"/>
    <property type="evidence" value="ECO:0007669"/>
    <property type="project" value="UniProtKB-UniRule"/>
</dbReference>
<evidence type="ECO:0000256" key="1">
    <source>
        <dbReference type="PROSITE-ProRule" id="PRU00519"/>
    </source>
</evidence>
<keyword evidence="1 3" id="KW-0251">Elongation factor</keyword>
<evidence type="ECO:0000259" key="2">
    <source>
        <dbReference type="PROSITE" id="PS50040"/>
    </source>
</evidence>
<dbReference type="InterPro" id="IPR036433">
    <property type="entry name" value="EF1B_G_C_sf"/>
</dbReference>
<dbReference type="PANTHER" id="PTHR44372">
    <property type="entry name" value="ELONGATION FACTOR 1-GAMMA 1-RELATED"/>
    <property type="match status" value="1"/>
</dbReference>
<name>A0A392P9A1_9FABA</name>
<reference evidence="3 4" key="1">
    <citation type="journal article" date="2018" name="Front. Plant Sci.">
        <title>Red Clover (Trifolium pratense) and Zigzag Clover (T. medium) - A Picture of Genomic Similarities and Differences.</title>
        <authorList>
            <person name="Dluhosova J."/>
            <person name="Istvanek J."/>
            <person name="Nedelnik J."/>
            <person name="Repkova J."/>
        </authorList>
    </citation>
    <scope>NUCLEOTIDE SEQUENCE [LARGE SCALE GENOMIC DNA]</scope>
    <source>
        <strain evidence="4">cv. 10/8</strain>
        <tissue evidence="3">Leaf</tissue>
    </source>
</reference>
<organism evidence="3 4">
    <name type="scientific">Trifolium medium</name>
    <dbReference type="NCBI Taxonomy" id="97028"/>
    <lineage>
        <taxon>Eukaryota</taxon>
        <taxon>Viridiplantae</taxon>
        <taxon>Streptophyta</taxon>
        <taxon>Embryophyta</taxon>
        <taxon>Tracheophyta</taxon>
        <taxon>Spermatophyta</taxon>
        <taxon>Magnoliopsida</taxon>
        <taxon>eudicotyledons</taxon>
        <taxon>Gunneridae</taxon>
        <taxon>Pentapetalae</taxon>
        <taxon>rosids</taxon>
        <taxon>fabids</taxon>
        <taxon>Fabales</taxon>
        <taxon>Fabaceae</taxon>
        <taxon>Papilionoideae</taxon>
        <taxon>50 kb inversion clade</taxon>
        <taxon>NPAAA clade</taxon>
        <taxon>Hologalegina</taxon>
        <taxon>IRL clade</taxon>
        <taxon>Trifolieae</taxon>
        <taxon>Trifolium</taxon>
    </lineage>
</organism>
<evidence type="ECO:0000313" key="3">
    <source>
        <dbReference type="EMBL" id="MCI08010.1"/>
    </source>
</evidence>